<keyword evidence="1" id="KW-1133">Transmembrane helix</keyword>
<name>A0A1H0F6A4_9FIRM</name>
<evidence type="ECO:0000256" key="1">
    <source>
        <dbReference type="SAM" id="Phobius"/>
    </source>
</evidence>
<dbReference type="InterPro" id="IPR052901">
    <property type="entry name" value="Bact_TGase-like"/>
</dbReference>
<evidence type="ECO:0000259" key="2">
    <source>
        <dbReference type="SMART" id="SM00460"/>
    </source>
</evidence>
<feature type="domain" description="Transglutaminase-like" evidence="2">
    <location>
        <begin position="503"/>
        <end position="574"/>
    </location>
</feature>
<feature type="transmembrane region" description="Helical" evidence="1">
    <location>
        <begin position="50"/>
        <end position="68"/>
    </location>
</feature>
<evidence type="ECO:0000313" key="4">
    <source>
        <dbReference type="Proteomes" id="UP000199182"/>
    </source>
</evidence>
<sequence length="779" mass="88922">MKEDRIKLSERFFKLIRTIMQSRMAEQLAVLLIIFGLSVALCPWVGLQSSLLIILAVSFCSLLLAWLLTRRVWVFPVVIGTAALLFGVLQLLKLSADLADPISDIEFKAVLFWRENLQLHCVILILPLAFLLFLLVRRLLSLSLLGALCTAVVVAQAFRHDETTALVLALLAVGYLILLPAAQFRRIKKASKDKSVALTTLQLTAVPIALISVLAAVIMVPVDTTKWKSQTLLNIVYDCNDLISYYFGRGQPRNDSFKLSGLGYYPLSDRLGGPISPGNMHLLSVYTKVPFLLRGAVEDTYSGTGWYDGWRTGRFRYDSLIWRFNRNQTFQPDFPLWKSSGCAELYQKMIYPLQVEVFYNNGWTRGIFVTDRLTSLTPPERHNIYYNNQSELFSTNFIGFGNTYDFTADMFNRSLKDFSKNMQSLEQKVSGFKDVNWETICNQYLQLPEKLPRTVTDTAAQITQGIDSPYLKAEAIEEWLAKNCTYTLTPDIPPKDEDFVAHFLKTREGYCVYYASAMTVLARSAGLPARYVTGFAMQKTDIRPDLFYVTEKTAHAWSEVYFKGIGWVTFDPLRFDNALELPEERPIEPTMITGGIPSQYIPQQQPVGPIEISQTHTEDNGGALFITLILILLLSITIYLLLRHLIRLPKRAYKYENLARLIEGEGEQMSFYFKDILRQLEVFNLSLHVGETLTEFVPRCDRRLSLKRSSSMEHISKAYTRWQYGLIKPGKDDIGELAALHETLEERVLQKLGRAAYFFKRVLPVCGEMLKLRRKSRNK</sequence>
<keyword evidence="1" id="KW-0812">Transmembrane</keyword>
<keyword evidence="4" id="KW-1185">Reference proteome</keyword>
<dbReference type="AlphaFoldDB" id="A0A1H0F6A4"/>
<gene>
    <name evidence="3" type="ORF">SAMN05192585_13815</name>
</gene>
<dbReference type="Pfam" id="PF01841">
    <property type="entry name" value="Transglut_core"/>
    <property type="match status" value="1"/>
</dbReference>
<dbReference type="STRING" id="258515.SAMN05192585_13815"/>
<evidence type="ECO:0000313" key="3">
    <source>
        <dbReference type="EMBL" id="SDN90180.1"/>
    </source>
</evidence>
<feature type="transmembrane region" description="Helical" evidence="1">
    <location>
        <begin position="165"/>
        <end position="184"/>
    </location>
</feature>
<dbReference type="Proteomes" id="UP000199182">
    <property type="component" value="Unassembled WGS sequence"/>
</dbReference>
<dbReference type="EMBL" id="FNID01000038">
    <property type="protein sequence ID" value="SDN90180.1"/>
    <property type="molecule type" value="Genomic_DNA"/>
</dbReference>
<feature type="transmembrane region" description="Helical" evidence="1">
    <location>
        <begin position="142"/>
        <end position="159"/>
    </location>
</feature>
<dbReference type="SUPFAM" id="SSF54001">
    <property type="entry name" value="Cysteine proteinases"/>
    <property type="match status" value="1"/>
</dbReference>
<dbReference type="Gene3D" id="3.10.620.30">
    <property type="match status" value="1"/>
</dbReference>
<feature type="transmembrane region" description="Helical" evidence="1">
    <location>
        <begin position="117"/>
        <end position="135"/>
    </location>
</feature>
<proteinExistence type="predicted"/>
<keyword evidence="1" id="KW-0472">Membrane</keyword>
<feature type="transmembrane region" description="Helical" evidence="1">
    <location>
        <begin position="196"/>
        <end position="220"/>
    </location>
</feature>
<feature type="transmembrane region" description="Helical" evidence="1">
    <location>
        <begin position="73"/>
        <end position="92"/>
    </location>
</feature>
<dbReference type="PANTHER" id="PTHR42736:SF1">
    <property type="entry name" value="PROTEIN-GLUTAMINE GAMMA-GLUTAMYLTRANSFERASE"/>
    <property type="match status" value="1"/>
</dbReference>
<protein>
    <submittedName>
        <fullName evidence="3">Transglutaminase-like superfamily protein</fullName>
    </submittedName>
</protein>
<dbReference type="InterPro" id="IPR038765">
    <property type="entry name" value="Papain-like_cys_pep_sf"/>
</dbReference>
<dbReference type="SMART" id="SM00460">
    <property type="entry name" value="TGc"/>
    <property type="match status" value="1"/>
</dbReference>
<dbReference type="InterPro" id="IPR002931">
    <property type="entry name" value="Transglutaminase-like"/>
</dbReference>
<reference evidence="3 4" key="1">
    <citation type="submission" date="2016-10" db="EMBL/GenBank/DDBJ databases">
        <authorList>
            <person name="de Groot N.N."/>
        </authorList>
    </citation>
    <scope>NUCLEOTIDE SEQUENCE [LARGE SCALE GENOMIC DNA]</scope>
    <source>
        <strain evidence="3 4">CGMCC 1.5012</strain>
    </source>
</reference>
<feature type="transmembrane region" description="Helical" evidence="1">
    <location>
        <begin position="622"/>
        <end position="642"/>
    </location>
</feature>
<dbReference type="RefSeq" id="WP_092642681.1">
    <property type="nucleotide sequence ID" value="NZ_FNID01000038.1"/>
</dbReference>
<dbReference type="PANTHER" id="PTHR42736">
    <property type="entry name" value="PROTEIN-GLUTAMINE GAMMA-GLUTAMYLTRANSFERASE"/>
    <property type="match status" value="1"/>
</dbReference>
<organism evidence="3 4">
    <name type="scientific">Acetanaerobacterium elongatum</name>
    <dbReference type="NCBI Taxonomy" id="258515"/>
    <lineage>
        <taxon>Bacteria</taxon>
        <taxon>Bacillati</taxon>
        <taxon>Bacillota</taxon>
        <taxon>Clostridia</taxon>
        <taxon>Eubacteriales</taxon>
        <taxon>Oscillospiraceae</taxon>
        <taxon>Acetanaerobacterium</taxon>
    </lineage>
</organism>
<accession>A0A1H0F6A4</accession>
<dbReference type="OrthoDB" id="9804872at2"/>